<dbReference type="EMBL" id="CALSDN010000006">
    <property type="protein sequence ID" value="CAH6721406.1"/>
    <property type="molecule type" value="Genomic_DNA"/>
</dbReference>
<sequence length="137" mass="15148">MAQKSDQDLQLTDSTPQAEREQYIDNSPDVTEENTVANGSNTKDDFETIHSQPVAINDMTLEPNRSRTSEFNGRSSYSISEAGSGYDRDENECTEFCLDFCTCFGLFDNCCPTDSDGCVTSTAVFIGNILFACCRCK</sequence>
<comment type="caution">
    <text evidence="1">The sequence shown here is derived from an EMBL/GenBank/DDBJ whole genome shotgun (WGS) entry which is preliminary data.</text>
</comment>
<organism evidence="1 2">
    <name type="scientific">[Candida] jaroonii</name>
    <dbReference type="NCBI Taxonomy" id="467808"/>
    <lineage>
        <taxon>Eukaryota</taxon>
        <taxon>Fungi</taxon>
        <taxon>Dikarya</taxon>
        <taxon>Ascomycota</taxon>
        <taxon>Saccharomycotina</taxon>
        <taxon>Pichiomycetes</taxon>
        <taxon>Debaryomycetaceae</taxon>
        <taxon>Yamadazyma</taxon>
    </lineage>
</organism>
<keyword evidence="2" id="KW-1185">Reference proteome</keyword>
<protein>
    <submittedName>
        <fullName evidence="1">Uncharacterized protein</fullName>
    </submittedName>
</protein>
<proteinExistence type="predicted"/>
<evidence type="ECO:0000313" key="2">
    <source>
        <dbReference type="Proteomes" id="UP001152531"/>
    </source>
</evidence>
<dbReference type="Proteomes" id="UP001152531">
    <property type="component" value="Unassembled WGS sequence"/>
</dbReference>
<accession>A0ACA9Y8Q0</accession>
<gene>
    <name evidence="1" type="ORF">CLIB1444_06S01442</name>
</gene>
<name>A0ACA9Y8Q0_9ASCO</name>
<reference evidence="1" key="1">
    <citation type="submission" date="2022-06" db="EMBL/GenBank/DDBJ databases">
        <authorList>
            <person name="Legras J.-L."/>
            <person name="Devillers H."/>
            <person name="Grondin C."/>
        </authorList>
    </citation>
    <scope>NUCLEOTIDE SEQUENCE</scope>
    <source>
        <strain evidence="1">CLIB 1444</strain>
    </source>
</reference>
<evidence type="ECO:0000313" key="1">
    <source>
        <dbReference type="EMBL" id="CAH6721406.1"/>
    </source>
</evidence>